<comment type="caution">
    <text evidence="1">The sequence shown here is derived from an EMBL/GenBank/DDBJ whole genome shotgun (WGS) entry which is preliminary data.</text>
</comment>
<sequence length="114" mass="12537">MEHRISLLPYKAVDSVKASAARLKHPINSDVVSHLLENKHRAESIHIEFVLTSAGNAHCAATQNPRVKKSTNVDLRPVLVLHLQGSVSKKKWDKDVVTILGKLADTVTAQKAIM</sequence>
<dbReference type="Proteomes" id="UP000024635">
    <property type="component" value="Unassembled WGS sequence"/>
</dbReference>
<protein>
    <submittedName>
        <fullName evidence="1">Uncharacterized protein</fullName>
    </submittedName>
</protein>
<dbReference type="AlphaFoldDB" id="A0A016U238"/>
<name>A0A016U238_9BILA</name>
<evidence type="ECO:0000313" key="2">
    <source>
        <dbReference type="Proteomes" id="UP000024635"/>
    </source>
</evidence>
<dbReference type="EMBL" id="JARK01001399">
    <property type="protein sequence ID" value="EYC08932.1"/>
    <property type="molecule type" value="Genomic_DNA"/>
</dbReference>
<reference evidence="2" key="1">
    <citation type="journal article" date="2015" name="Nat. Genet.">
        <title>The genome and transcriptome of the zoonotic hookworm Ancylostoma ceylanicum identify infection-specific gene families.</title>
        <authorList>
            <person name="Schwarz E.M."/>
            <person name="Hu Y."/>
            <person name="Antoshechkin I."/>
            <person name="Miller M.M."/>
            <person name="Sternberg P.W."/>
            <person name="Aroian R.V."/>
        </authorList>
    </citation>
    <scope>NUCLEOTIDE SEQUENCE</scope>
    <source>
        <strain evidence="2">HY135</strain>
    </source>
</reference>
<organism evidence="1 2">
    <name type="scientific">Ancylostoma ceylanicum</name>
    <dbReference type="NCBI Taxonomy" id="53326"/>
    <lineage>
        <taxon>Eukaryota</taxon>
        <taxon>Metazoa</taxon>
        <taxon>Ecdysozoa</taxon>
        <taxon>Nematoda</taxon>
        <taxon>Chromadorea</taxon>
        <taxon>Rhabditida</taxon>
        <taxon>Rhabditina</taxon>
        <taxon>Rhabditomorpha</taxon>
        <taxon>Strongyloidea</taxon>
        <taxon>Ancylostomatidae</taxon>
        <taxon>Ancylostomatinae</taxon>
        <taxon>Ancylostoma</taxon>
    </lineage>
</organism>
<accession>A0A016U238</accession>
<evidence type="ECO:0000313" key="1">
    <source>
        <dbReference type="EMBL" id="EYC08932.1"/>
    </source>
</evidence>
<proteinExistence type="predicted"/>
<keyword evidence="2" id="KW-1185">Reference proteome</keyword>
<gene>
    <name evidence="1" type="primary">Acey_s0063.g3441</name>
    <name evidence="1" type="ORF">Y032_0063g3441</name>
</gene>